<name>A0A370GTQ9_9NOCA</name>
<dbReference type="STRING" id="1210089.GCA_001613165_03097"/>
<dbReference type="AlphaFoldDB" id="A0A370GTQ9"/>
<keyword evidence="2" id="KW-1185">Reference proteome</keyword>
<reference evidence="1 2" key="1">
    <citation type="submission" date="2018-07" db="EMBL/GenBank/DDBJ databases">
        <title>Genomic Encyclopedia of Type Strains, Phase IV (KMG-IV): sequencing the most valuable type-strain genomes for metagenomic binning, comparative biology and taxonomic classification.</title>
        <authorList>
            <person name="Goeker M."/>
        </authorList>
    </citation>
    <scope>NUCLEOTIDE SEQUENCE [LARGE SCALE GENOMIC DNA]</scope>
    <source>
        <strain evidence="1 2">DSM 44952</strain>
    </source>
</reference>
<evidence type="ECO:0000313" key="2">
    <source>
        <dbReference type="Proteomes" id="UP000255355"/>
    </source>
</evidence>
<gene>
    <name evidence="1" type="ORF">DFR68_11373</name>
</gene>
<organism evidence="1 2">
    <name type="scientific">Nocardia mexicana</name>
    <dbReference type="NCBI Taxonomy" id="279262"/>
    <lineage>
        <taxon>Bacteria</taxon>
        <taxon>Bacillati</taxon>
        <taxon>Actinomycetota</taxon>
        <taxon>Actinomycetes</taxon>
        <taxon>Mycobacteriales</taxon>
        <taxon>Nocardiaceae</taxon>
        <taxon>Nocardia</taxon>
    </lineage>
</organism>
<evidence type="ECO:0000313" key="1">
    <source>
        <dbReference type="EMBL" id="RDI45303.1"/>
    </source>
</evidence>
<accession>A0A370GTQ9</accession>
<sequence>MPAVLTERRCSVCSSALLPDDPPTTAVAVCGACAAVPVCDGCGLPAPDPHHTVDDGVRCADCATGWHECEACDLYAADGADTATGGIVCAGCEPDYSTCDQCLLPARELREVDNGAWVCDDCAGDFHSCDICDDLTTSYDYCNHCVPQRRHLHDYYYKPAPVFHGDEQPYLGLELEIETDGYGFDDCVDLANARLGSLGYLKQDGSICCGFELVTHPMSYRYAIERFPWDLLPELASRGAHADGDVGIHVHVSRAGFASPTHVYRWMKFVYRNERHATALARRCSDQWASFAPDARAGIGDLAKGHPQRGLGNLGRFQAINTLPEHTFEVRIFASSLDPQQVQAALAFVAASVAYTRTLTSGDIARRRGWEWTAFVTWLRGRPEYAPLLAELEDLACAS</sequence>
<dbReference type="RefSeq" id="WP_246011582.1">
    <property type="nucleotide sequence ID" value="NZ_QQAZ01000013.1"/>
</dbReference>
<comment type="caution">
    <text evidence="1">The sequence shown here is derived from an EMBL/GenBank/DDBJ whole genome shotgun (WGS) entry which is preliminary data.</text>
</comment>
<dbReference type="Proteomes" id="UP000255355">
    <property type="component" value="Unassembled WGS sequence"/>
</dbReference>
<proteinExistence type="predicted"/>
<evidence type="ECO:0008006" key="3">
    <source>
        <dbReference type="Google" id="ProtNLM"/>
    </source>
</evidence>
<dbReference type="EMBL" id="QQAZ01000013">
    <property type="protein sequence ID" value="RDI45303.1"/>
    <property type="molecule type" value="Genomic_DNA"/>
</dbReference>
<protein>
    <recommendedName>
        <fullName evidence="3">Amidoligase enzyme</fullName>
    </recommendedName>
</protein>